<keyword evidence="5 7" id="KW-1133">Transmembrane helix</keyword>
<keyword evidence="10" id="KW-1185">Reference proteome</keyword>
<dbReference type="Gene3D" id="1.10.3720.10">
    <property type="entry name" value="MetI-like"/>
    <property type="match status" value="1"/>
</dbReference>
<protein>
    <submittedName>
        <fullName evidence="9">Multiple sugar transport system permease protein</fullName>
    </submittedName>
</protein>
<dbReference type="PROSITE" id="PS50928">
    <property type="entry name" value="ABC_TM1"/>
    <property type="match status" value="1"/>
</dbReference>
<feature type="transmembrane region" description="Helical" evidence="7">
    <location>
        <begin position="243"/>
        <end position="266"/>
    </location>
</feature>
<dbReference type="Proteomes" id="UP001235840">
    <property type="component" value="Unassembled WGS sequence"/>
</dbReference>
<keyword evidence="6 7" id="KW-0472">Membrane</keyword>
<evidence type="ECO:0000256" key="2">
    <source>
        <dbReference type="ARBA" id="ARBA00022448"/>
    </source>
</evidence>
<proteinExistence type="inferred from homology"/>
<sequence>MLQKRSKTAAIIYHTFIIALGFLMIYPILWMFASSLKPEAEIFQNAASLIPSELRWENYAAGWSGFGRYGFDLFFKNSMIVTSFVVVGNLFSASLVAFAFARLKFKFQKLWFACLLGTVMLPVQVVIIPQYVLYHNLGWINTFLPLIVPAFLGGSAFFIFLMVQFIRGIPRELDEAAVIDGCTPFGIFWRIILPLCKPAIITVIIFSFMWTWDDFFTPLIFIQDTSKYTVALGLRAFMDPDTIVSWGPVIAMSALSLLPQFILFLFCQKYIVKGIATTGIK</sequence>
<keyword evidence="3" id="KW-1003">Cell membrane</keyword>
<comment type="caution">
    <text evidence="9">The sequence shown here is derived from an EMBL/GenBank/DDBJ whole genome shotgun (WGS) entry which is preliminary data.</text>
</comment>
<keyword evidence="2 7" id="KW-0813">Transport</keyword>
<gene>
    <name evidence="9" type="ORF">J2S11_001337</name>
</gene>
<dbReference type="SUPFAM" id="SSF161098">
    <property type="entry name" value="MetI-like"/>
    <property type="match status" value="1"/>
</dbReference>
<evidence type="ECO:0000256" key="1">
    <source>
        <dbReference type="ARBA" id="ARBA00004651"/>
    </source>
</evidence>
<feature type="domain" description="ABC transmembrane type-1" evidence="8">
    <location>
        <begin position="75"/>
        <end position="267"/>
    </location>
</feature>
<dbReference type="Pfam" id="PF00528">
    <property type="entry name" value="BPD_transp_1"/>
    <property type="match status" value="1"/>
</dbReference>
<dbReference type="RefSeq" id="WP_307392538.1">
    <property type="nucleotide sequence ID" value="NZ_BAAADK010000045.1"/>
</dbReference>
<evidence type="ECO:0000256" key="4">
    <source>
        <dbReference type="ARBA" id="ARBA00022692"/>
    </source>
</evidence>
<evidence type="ECO:0000256" key="6">
    <source>
        <dbReference type="ARBA" id="ARBA00023136"/>
    </source>
</evidence>
<feature type="transmembrane region" description="Helical" evidence="7">
    <location>
        <begin position="110"/>
        <end position="134"/>
    </location>
</feature>
<dbReference type="PANTHER" id="PTHR43744:SF6">
    <property type="entry name" value="ABC TRANSPORTER PERMEASE PROTEIN YESQ-RELATED"/>
    <property type="match status" value="1"/>
</dbReference>
<name>A0ABT9VX98_9BACI</name>
<keyword evidence="4 7" id="KW-0812">Transmembrane</keyword>
<evidence type="ECO:0000256" key="7">
    <source>
        <dbReference type="RuleBase" id="RU363032"/>
    </source>
</evidence>
<evidence type="ECO:0000313" key="9">
    <source>
        <dbReference type="EMBL" id="MDQ0165437.1"/>
    </source>
</evidence>
<organism evidence="9 10">
    <name type="scientific">Caldalkalibacillus horti</name>
    <dbReference type="NCBI Taxonomy" id="77523"/>
    <lineage>
        <taxon>Bacteria</taxon>
        <taxon>Bacillati</taxon>
        <taxon>Bacillota</taxon>
        <taxon>Bacilli</taxon>
        <taxon>Bacillales</taxon>
        <taxon>Bacillaceae</taxon>
        <taxon>Caldalkalibacillus</taxon>
    </lineage>
</organism>
<feature type="transmembrane region" description="Helical" evidence="7">
    <location>
        <begin position="79"/>
        <end position="103"/>
    </location>
</feature>
<dbReference type="PANTHER" id="PTHR43744">
    <property type="entry name" value="ABC TRANSPORTER PERMEASE PROTEIN MG189-RELATED-RELATED"/>
    <property type="match status" value="1"/>
</dbReference>
<evidence type="ECO:0000256" key="3">
    <source>
        <dbReference type="ARBA" id="ARBA00022475"/>
    </source>
</evidence>
<reference evidence="9 10" key="1">
    <citation type="submission" date="2023-07" db="EMBL/GenBank/DDBJ databases">
        <title>Genomic Encyclopedia of Type Strains, Phase IV (KMG-IV): sequencing the most valuable type-strain genomes for metagenomic binning, comparative biology and taxonomic classification.</title>
        <authorList>
            <person name="Goeker M."/>
        </authorList>
    </citation>
    <scope>NUCLEOTIDE SEQUENCE [LARGE SCALE GENOMIC DNA]</scope>
    <source>
        <strain evidence="9 10">DSM 12751</strain>
    </source>
</reference>
<accession>A0ABT9VX98</accession>
<comment type="subcellular location">
    <subcellularLocation>
        <location evidence="1 7">Cell membrane</location>
        <topology evidence="1 7">Multi-pass membrane protein</topology>
    </subcellularLocation>
</comment>
<evidence type="ECO:0000259" key="8">
    <source>
        <dbReference type="PROSITE" id="PS50928"/>
    </source>
</evidence>
<feature type="transmembrane region" description="Helical" evidence="7">
    <location>
        <begin position="187"/>
        <end position="210"/>
    </location>
</feature>
<feature type="transmembrane region" description="Helical" evidence="7">
    <location>
        <begin position="12"/>
        <end position="33"/>
    </location>
</feature>
<dbReference type="EMBL" id="JAUSTY010000004">
    <property type="protein sequence ID" value="MDQ0165437.1"/>
    <property type="molecule type" value="Genomic_DNA"/>
</dbReference>
<comment type="similarity">
    <text evidence="7">Belongs to the binding-protein-dependent transport system permease family.</text>
</comment>
<evidence type="ECO:0000256" key="5">
    <source>
        <dbReference type="ARBA" id="ARBA00022989"/>
    </source>
</evidence>
<dbReference type="InterPro" id="IPR000515">
    <property type="entry name" value="MetI-like"/>
</dbReference>
<evidence type="ECO:0000313" key="10">
    <source>
        <dbReference type="Proteomes" id="UP001235840"/>
    </source>
</evidence>
<dbReference type="CDD" id="cd06261">
    <property type="entry name" value="TM_PBP2"/>
    <property type="match status" value="1"/>
</dbReference>
<keyword evidence="9" id="KW-0762">Sugar transport</keyword>
<feature type="transmembrane region" description="Helical" evidence="7">
    <location>
        <begin position="146"/>
        <end position="166"/>
    </location>
</feature>
<dbReference type="InterPro" id="IPR035906">
    <property type="entry name" value="MetI-like_sf"/>
</dbReference>